<feature type="domain" description="Initiator binding" evidence="2">
    <location>
        <begin position="18"/>
        <end position="140"/>
    </location>
</feature>
<keyword evidence="4" id="KW-1185">Reference proteome</keyword>
<gene>
    <name evidence="3" type="ORF">TVAG_265380</name>
</gene>
<sequence>MAEVMQAPNYWDLLSLPDQEAYIHLQRQLSSNHFKHSKHSALQDLDNVFETIKTYTNKGNAEDWKRSSACGVYFINDCIAVNPAQLSILTDSSKTSINSQLERMKYVSIPSTSEAGKEIIKQIPNLSYKSSDSQWVVRKKFTMTPQPLIIDHKSKNISLFNTPQPNNPLQSPKVPSEPEFEEESFYDDPFMVPIKGWEESAQLHDSTNKLDSMANLI</sequence>
<name>A2FGA3_TRIV3</name>
<dbReference type="KEGG" id="tva:4753812"/>
<dbReference type="InParanoid" id="A2FGA3"/>
<evidence type="ECO:0000313" key="4">
    <source>
        <dbReference type="Proteomes" id="UP000001542"/>
    </source>
</evidence>
<dbReference type="Proteomes" id="UP000001542">
    <property type="component" value="Unassembled WGS sequence"/>
</dbReference>
<accession>A2FGA3</accession>
<dbReference type="RefSeq" id="XP_001308979.1">
    <property type="nucleotide sequence ID" value="XM_001308978.1"/>
</dbReference>
<protein>
    <recommendedName>
        <fullName evidence="2">Initiator binding domain-containing protein</fullName>
    </recommendedName>
</protein>
<reference evidence="3" key="2">
    <citation type="journal article" date="2007" name="Science">
        <title>Draft genome sequence of the sexually transmitted pathogen Trichomonas vaginalis.</title>
        <authorList>
            <person name="Carlton J.M."/>
            <person name="Hirt R.P."/>
            <person name="Silva J.C."/>
            <person name="Delcher A.L."/>
            <person name="Schatz M."/>
            <person name="Zhao Q."/>
            <person name="Wortman J.R."/>
            <person name="Bidwell S.L."/>
            <person name="Alsmark U.C.M."/>
            <person name="Besteiro S."/>
            <person name="Sicheritz-Ponten T."/>
            <person name="Noel C.J."/>
            <person name="Dacks J.B."/>
            <person name="Foster P.G."/>
            <person name="Simillion C."/>
            <person name="Van de Peer Y."/>
            <person name="Miranda-Saavedra D."/>
            <person name="Barton G.J."/>
            <person name="Westrop G.D."/>
            <person name="Mueller S."/>
            <person name="Dessi D."/>
            <person name="Fiori P.L."/>
            <person name="Ren Q."/>
            <person name="Paulsen I."/>
            <person name="Zhang H."/>
            <person name="Bastida-Corcuera F.D."/>
            <person name="Simoes-Barbosa A."/>
            <person name="Brown M.T."/>
            <person name="Hayes R.D."/>
            <person name="Mukherjee M."/>
            <person name="Okumura C.Y."/>
            <person name="Schneider R."/>
            <person name="Smith A.J."/>
            <person name="Vanacova S."/>
            <person name="Villalvazo M."/>
            <person name="Haas B.J."/>
            <person name="Pertea M."/>
            <person name="Feldblyum T.V."/>
            <person name="Utterback T.R."/>
            <person name="Shu C.L."/>
            <person name="Osoegawa K."/>
            <person name="de Jong P.J."/>
            <person name="Hrdy I."/>
            <person name="Horvathova L."/>
            <person name="Zubacova Z."/>
            <person name="Dolezal P."/>
            <person name="Malik S.B."/>
            <person name="Logsdon J.M. Jr."/>
            <person name="Henze K."/>
            <person name="Gupta A."/>
            <person name="Wang C.C."/>
            <person name="Dunne R.L."/>
            <person name="Upcroft J.A."/>
            <person name="Upcroft P."/>
            <person name="White O."/>
            <person name="Salzberg S.L."/>
            <person name="Tang P."/>
            <person name="Chiu C.-H."/>
            <person name="Lee Y.-S."/>
            <person name="Embley T.M."/>
            <person name="Coombs G.H."/>
            <person name="Mottram J.C."/>
            <person name="Tachezy J."/>
            <person name="Fraser-Liggett C.M."/>
            <person name="Johnson P.J."/>
        </authorList>
    </citation>
    <scope>NUCLEOTIDE SEQUENCE [LARGE SCALE GENOMIC DNA]</scope>
    <source>
        <strain evidence="3">G3</strain>
    </source>
</reference>
<dbReference type="VEuPathDB" id="TrichDB:TVAG_265380"/>
<dbReference type="EMBL" id="DS113776">
    <property type="protein sequence ID" value="EAX96049.1"/>
    <property type="molecule type" value="Genomic_DNA"/>
</dbReference>
<dbReference type="VEuPathDB" id="TrichDB:TVAGG3_0622970"/>
<evidence type="ECO:0000259" key="2">
    <source>
        <dbReference type="Pfam" id="PF10416"/>
    </source>
</evidence>
<evidence type="ECO:0000256" key="1">
    <source>
        <dbReference type="SAM" id="MobiDB-lite"/>
    </source>
</evidence>
<feature type="region of interest" description="Disordered" evidence="1">
    <location>
        <begin position="162"/>
        <end position="181"/>
    </location>
</feature>
<organism evidence="3 4">
    <name type="scientific">Trichomonas vaginalis (strain ATCC PRA-98 / G3)</name>
    <dbReference type="NCBI Taxonomy" id="412133"/>
    <lineage>
        <taxon>Eukaryota</taxon>
        <taxon>Metamonada</taxon>
        <taxon>Parabasalia</taxon>
        <taxon>Trichomonadida</taxon>
        <taxon>Trichomonadidae</taxon>
        <taxon>Trichomonas</taxon>
    </lineage>
</organism>
<dbReference type="InterPro" id="IPR018845">
    <property type="entry name" value="Initiator-bd"/>
</dbReference>
<dbReference type="AlphaFoldDB" id="A2FGA3"/>
<evidence type="ECO:0000313" key="3">
    <source>
        <dbReference type="EMBL" id="EAX96049.1"/>
    </source>
</evidence>
<reference evidence="3" key="1">
    <citation type="submission" date="2006-10" db="EMBL/GenBank/DDBJ databases">
        <authorList>
            <person name="Amadeo P."/>
            <person name="Zhao Q."/>
            <person name="Wortman J."/>
            <person name="Fraser-Liggett C."/>
            <person name="Carlton J."/>
        </authorList>
    </citation>
    <scope>NUCLEOTIDE SEQUENCE</scope>
    <source>
        <strain evidence="3">G3</strain>
    </source>
</reference>
<proteinExistence type="predicted"/>
<dbReference type="Pfam" id="PF10416">
    <property type="entry name" value="IBD"/>
    <property type="match status" value="1"/>
</dbReference>